<feature type="domain" description="Vacuolar protein sorting-associated protein 13 VPS13 adaptor binding" evidence="1">
    <location>
        <begin position="25"/>
        <end position="81"/>
    </location>
</feature>
<dbReference type="AlphaFoldDB" id="A0A6D2HUK2"/>
<accession>A0A6D2HUK2</accession>
<evidence type="ECO:0000313" key="3">
    <source>
        <dbReference type="Proteomes" id="UP000467841"/>
    </source>
</evidence>
<dbReference type="PANTHER" id="PTHR16166">
    <property type="entry name" value="VACUOLAR PROTEIN SORTING-ASSOCIATED PROTEIN VPS13"/>
    <property type="match status" value="1"/>
</dbReference>
<dbReference type="GO" id="GO:0006623">
    <property type="term" value="P:protein targeting to vacuole"/>
    <property type="evidence" value="ECO:0007669"/>
    <property type="project" value="TreeGrafter"/>
</dbReference>
<gene>
    <name evidence="2" type="ORF">MERR_LOCUS6650</name>
</gene>
<organism evidence="2 3">
    <name type="scientific">Microthlaspi erraticum</name>
    <dbReference type="NCBI Taxonomy" id="1685480"/>
    <lineage>
        <taxon>Eukaryota</taxon>
        <taxon>Viridiplantae</taxon>
        <taxon>Streptophyta</taxon>
        <taxon>Embryophyta</taxon>
        <taxon>Tracheophyta</taxon>
        <taxon>Spermatophyta</taxon>
        <taxon>Magnoliopsida</taxon>
        <taxon>eudicotyledons</taxon>
        <taxon>Gunneridae</taxon>
        <taxon>Pentapetalae</taxon>
        <taxon>rosids</taxon>
        <taxon>malvids</taxon>
        <taxon>Brassicales</taxon>
        <taxon>Brassicaceae</taxon>
        <taxon>Coluteocarpeae</taxon>
        <taxon>Microthlaspi</taxon>
    </lineage>
</organism>
<protein>
    <recommendedName>
        <fullName evidence="1">Vacuolar protein sorting-associated protein 13 VPS13 adaptor binding domain-containing protein</fullName>
    </recommendedName>
</protein>
<dbReference type="InterPro" id="IPR026847">
    <property type="entry name" value="VPS13"/>
</dbReference>
<evidence type="ECO:0000259" key="1">
    <source>
        <dbReference type="Pfam" id="PF25036"/>
    </source>
</evidence>
<dbReference type="OrthoDB" id="428159at2759"/>
<dbReference type="Proteomes" id="UP000467841">
    <property type="component" value="Unassembled WGS sequence"/>
</dbReference>
<dbReference type="GO" id="GO:0045053">
    <property type="term" value="P:protein retention in Golgi apparatus"/>
    <property type="evidence" value="ECO:0007669"/>
    <property type="project" value="TreeGrafter"/>
</dbReference>
<dbReference type="Pfam" id="PF25036">
    <property type="entry name" value="VPS13_VAB"/>
    <property type="match status" value="1"/>
</dbReference>
<dbReference type="InterPro" id="IPR009543">
    <property type="entry name" value="VPS13_VAB"/>
</dbReference>
<reference evidence="2" key="1">
    <citation type="submission" date="2020-01" db="EMBL/GenBank/DDBJ databases">
        <authorList>
            <person name="Mishra B."/>
        </authorList>
    </citation>
    <scope>NUCLEOTIDE SEQUENCE [LARGE SCALE GENOMIC DNA]</scope>
</reference>
<name>A0A6D2HUK2_9BRAS</name>
<comment type="caution">
    <text evidence="2">The sequence shown here is derived from an EMBL/GenBank/DDBJ whole genome shotgun (WGS) entry which is preliminary data.</text>
</comment>
<sequence>MVRVEVQNANMSSGDEKLVGSVQGNVGTNFILLSDDDMGYMPYRIDNFSNERLRVYQQKCETFDTIVHPYTSCPYAWDEPCYPHRLTIEVPGDRVIGSYAFEITKQPIPVHLRSTSEKPERTLLLSIRAEGATKVFSVVDSGHHTMKAIKETFDSKSHEKGKQKFQTDNMIRYTEKFLLILPSIGISLVNSHPQELVYACASNVVLDLSQSVDQQKLSFQISSLQIDNPLHNSSYPVILSFSHDHRGIAPDWGTKDNKTRSLSETVEQVRSHTRDTVVDIGIAKWRKKDVSLVSFEYINIRIGEFVLELELQTLLSLLEFVKAVLPNSQARLLPLSDPTLHPLVYDTGSKDISLEDGRPHARNIPVFNKSHRSIVSLPIVVPIGAPWQHIHLLARRHRKIYVETFELAPIKFTLR</sequence>
<dbReference type="PANTHER" id="PTHR16166:SF143">
    <property type="entry name" value="PROTEIN SORTING-ASSOCIATED PROTEIN, PUTATIVE (DUF1162)-RELATED"/>
    <property type="match status" value="1"/>
</dbReference>
<proteinExistence type="predicted"/>
<dbReference type="EMBL" id="CACVBM020000444">
    <property type="protein sequence ID" value="CAA7019415.1"/>
    <property type="molecule type" value="Genomic_DNA"/>
</dbReference>
<keyword evidence="3" id="KW-1185">Reference proteome</keyword>
<evidence type="ECO:0000313" key="2">
    <source>
        <dbReference type="EMBL" id="CAA7019415.1"/>
    </source>
</evidence>